<dbReference type="HOGENOM" id="CLU_1250139_0_0_0"/>
<evidence type="ECO:0000313" key="1">
    <source>
        <dbReference type="EMBL" id="EHM13011.1"/>
    </source>
</evidence>
<evidence type="ECO:0000313" key="2">
    <source>
        <dbReference type="Proteomes" id="UP000003806"/>
    </source>
</evidence>
<name>H0UK01_9BACT</name>
<organism evidence="1 2">
    <name type="scientific">Jonquetella anthropi DSM 22815</name>
    <dbReference type="NCBI Taxonomy" id="885272"/>
    <lineage>
        <taxon>Bacteria</taxon>
        <taxon>Thermotogati</taxon>
        <taxon>Synergistota</taxon>
        <taxon>Synergistia</taxon>
        <taxon>Synergistales</taxon>
        <taxon>Dethiosulfovibrionaceae</taxon>
        <taxon>Jonquetella</taxon>
    </lineage>
</organism>
<dbReference type="STRING" id="885272.JonanDRAFT_0616"/>
<dbReference type="eggNOG" id="ENOG50324MV">
    <property type="taxonomic scope" value="Bacteria"/>
</dbReference>
<sequence>MAGNETGDFFSFGSLMGSPNKLDYPDWTIKLTRQISGWFSQRFTLSDGYEAPYDEAVRSEPELLFDRLNWVNDHACLLPSSRRPRPRDEAAVVWLGEVDLDGAMRWALDYALLFSGRRCRRAWILTDCWIPCDVLDYSDHIASLADQQIVLRFLLITPWGWLELPLSEDWSSGRLSLFRGRSRK</sequence>
<dbReference type="RefSeq" id="WP_008522736.1">
    <property type="nucleotide sequence ID" value="NZ_CM001376.1"/>
</dbReference>
<dbReference type="Proteomes" id="UP000003806">
    <property type="component" value="Chromosome"/>
</dbReference>
<dbReference type="AlphaFoldDB" id="H0UK01"/>
<proteinExistence type="predicted"/>
<gene>
    <name evidence="1" type="ORF">JonanDRAFT_0616</name>
</gene>
<dbReference type="OrthoDB" id="5016at2"/>
<protein>
    <submittedName>
        <fullName evidence="1">Uncharacterized protein</fullName>
    </submittedName>
</protein>
<accession>H0UK01</accession>
<dbReference type="EMBL" id="CM001376">
    <property type="protein sequence ID" value="EHM13011.1"/>
    <property type="molecule type" value="Genomic_DNA"/>
</dbReference>
<keyword evidence="2" id="KW-1185">Reference proteome</keyword>
<reference evidence="1 2" key="1">
    <citation type="submission" date="2011-11" db="EMBL/GenBank/DDBJ databases">
        <title>The Noncontiguous Finished genome of Jonquetella anthropi DSM 22815.</title>
        <authorList>
            <consortium name="US DOE Joint Genome Institute (JGI-PGF)"/>
            <person name="Lucas S."/>
            <person name="Copeland A."/>
            <person name="Lapidus A."/>
            <person name="Glavina del Rio T."/>
            <person name="Dalin E."/>
            <person name="Tice H."/>
            <person name="Bruce D."/>
            <person name="Goodwin L."/>
            <person name="Pitluck S."/>
            <person name="Peters L."/>
            <person name="Mikhailova N."/>
            <person name="Held B."/>
            <person name="Kyrpides N."/>
            <person name="Mavromatis K."/>
            <person name="Ivanova N."/>
            <person name="Markowitz V."/>
            <person name="Cheng J.-F."/>
            <person name="Hugenholtz P."/>
            <person name="Woyke T."/>
            <person name="Wu D."/>
            <person name="Gronow S."/>
            <person name="Wellnitz S."/>
            <person name="Brambilla E."/>
            <person name="Klenk H.-P."/>
            <person name="Eisen J.A."/>
        </authorList>
    </citation>
    <scope>NUCLEOTIDE SEQUENCE [LARGE SCALE GENOMIC DNA]</scope>
    <source>
        <strain evidence="1 2">DSM 22815</strain>
    </source>
</reference>